<dbReference type="RefSeq" id="WP_160687972.1">
    <property type="nucleotide sequence ID" value="NZ_CP047897.1"/>
</dbReference>
<evidence type="ECO:0000313" key="2">
    <source>
        <dbReference type="Proteomes" id="UP000464214"/>
    </source>
</evidence>
<accession>A0A6P1NQR8</accession>
<evidence type="ECO:0000313" key="1">
    <source>
        <dbReference type="EMBL" id="QHL85997.1"/>
    </source>
</evidence>
<protein>
    <submittedName>
        <fullName evidence="1">Uncharacterized protein</fullName>
    </submittedName>
</protein>
<dbReference type="AlphaFoldDB" id="A0A6P1NQR8"/>
<dbReference type="Proteomes" id="UP000464214">
    <property type="component" value="Chromosome"/>
</dbReference>
<dbReference type="KEGG" id="nib:GU926_00465"/>
<keyword evidence="2" id="KW-1185">Reference proteome</keyword>
<proteinExistence type="predicted"/>
<dbReference type="EMBL" id="CP047897">
    <property type="protein sequence ID" value="QHL85997.1"/>
    <property type="molecule type" value="Genomic_DNA"/>
</dbReference>
<organism evidence="1 2">
    <name type="scientific">Nibribacter ruber</name>
    <dbReference type="NCBI Taxonomy" id="2698458"/>
    <lineage>
        <taxon>Bacteria</taxon>
        <taxon>Pseudomonadati</taxon>
        <taxon>Bacteroidota</taxon>
        <taxon>Cytophagia</taxon>
        <taxon>Cytophagales</taxon>
        <taxon>Hymenobacteraceae</taxon>
        <taxon>Nibribacter</taxon>
    </lineage>
</organism>
<gene>
    <name evidence="1" type="ORF">GU926_00465</name>
</gene>
<sequence length="122" mass="13659">MFANEVRLGNLVLEAGRPVAIDAPRLIALLSGQPVSFAPIPLTPEWLTGATYNDLEHEFTFPELSQWALDPEYNEIVFNGGYIATSAPVEYVHQLQNFFFVMTGQELELPLENFNSTAQTQE</sequence>
<name>A0A6P1NQR8_9BACT</name>
<reference evidence="1 2" key="1">
    <citation type="submission" date="2020-01" db="EMBL/GenBank/DDBJ databases">
        <authorList>
            <person name="Kim M."/>
        </authorList>
    </citation>
    <scope>NUCLEOTIDE SEQUENCE [LARGE SCALE GENOMIC DNA]</scope>
    <source>
        <strain evidence="1 2">BT10</strain>
    </source>
</reference>